<dbReference type="Pfam" id="PF07893">
    <property type="entry name" value="DUF1668"/>
    <property type="match status" value="1"/>
</dbReference>
<dbReference type="EMBL" id="LT934124">
    <property type="protein sequence ID" value="VAI88606.1"/>
    <property type="molecule type" value="Genomic_DNA"/>
</dbReference>
<dbReference type="Proteomes" id="UP000324705">
    <property type="component" value="Chromosome 7B"/>
</dbReference>
<dbReference type="Gramene" id="TRITD7Bv1G129360.1">
    <property type="protein sequence ID" value="TRITD7Bv1G129360.1"/>
    <property type="gene ID" value="TRITD7Bv1G129360"/>
</dbReference>
<name>A0A9R1C226_TRITD</name>
<dbReference type="PANTHER" id="PTHR33085:SF42">
    <property type="entry name" value="DUF1618 DOMAIN-CONTAINING PROTEIN"/>
    <property type="match status" value="1"/>
</dbReference>
<reference evidence="1 2" key="1">
    <citation type="submission" date="2017-09" db="EMBL/GenBank/DDBJ databases">
        <authorList>
            <consortium name="International Durum Wheat Genome Sequencing Consortium (IDWGSC)"/>
            <person name="Milanesi L."/>
        </authorList>
    </citation>
    <scope>NUCLEOTIDE SEQUENCE [LARGE SCALE GENOMIC DNA]</scope>
    <source>
        <strain evidence="2">cv. Svevo</strain>
    </source>
</reference>
<evidence type="ECO:0000313" key="1">
    <source>
        <dbReference type="EMBL" id="VAI88606.1"/>
    </source>
</evidence>
<dbReference type="PANTHER" id="PTHR33085">
    <property type="entry name" value="OS12G0113100 PROTEIN-RELATED"/>
    <property type="match status" value="1"/>
</dbReference>
<dbReference type="AlphaFoldDB" id="A0A9R1C226"/>
<keyword evidence="2" id="KW-1185">Reference proteome</keyword>
<dbReference type="InterPro" id="IPR012871">
    <property type="entry name" value="DUF1668_ORYSA"/>
</dbReference>
<accession>A0A9R1C226</accession>
<evidence type="ECO:0000313" key="2">
    <source>
        <dbReference type="Proteomes" id="UP000324705"/>
    </source>
</evidence>
<dbReference type="OMA" id="EATYAFD"/>
<organism evidence="1 2">
    <name type="scientific">Triticum turgidum subsp. durum</name>
    <name type="common">Durum wheat</name>
    <name type="synonym">Triticum durum</name>
    <dbReference type="NCBI Taxonomy" id="4567"/>
    <lineage>
        <taxon>Eukaryota</taxon>
        <taxon>Viridiplantae</taxon>
        <taxon>Streptophyta</taxon>
        <taxon>Embryophyta</taxon>
        <taxon>Tracheophyta</taxon>
        <taxon>Spermatophyta</taxon>
        <taxon>Magnoliopsida</taxon>
        <taxon>Liliopsida</taxon>
        <taxon>Poales</taxon>
        <taxon>Poaceae</taxon>
        <taxon>BOP clade</taxon>
        <taxon>Pooideae</taxon>
        <taxon>Triticodae</taxon>
        <taxon>Triticeae</taxon>
        <taxon>Triticinae</taxon>
        <taxon>Triticum</taxon>
    </lineage>
</organism>
<proteinExistence type="predicted"/>
<gene>
    <name evidence="1" type="ORF">TRITD_7Bv1G129360</name>
</gene>
<sequence length="348" mass="39133">MASVYLVFDDWSRGHSIREVIIPSSGSAISAPADAKPPPPVFLRLEARHGAPQHFVSAFGTKILAMHSRYYEGNCAMTGGFTTMVDVRERSLTLFPGQFYPCQPIYFSDGNKLFCLSLGSFEMLIWDRDRDRPLDPSHGVESSWEQLPEPPFERYDVTSYAVQPQSWIFIVSTKIDAAEATYAFDMVELSWKQLGSWALPFDGHGHFDQHLNAFVGLSKEPDTLGQLYFCYVPIDDTNPKLSWKVGEEKLFSQDPAERHVSATLIYIGSESEPSKFCLVQCVFIEGDSTAGQELKEKGRFLYRLTTFCLYPDSIGGLTTGNSRRVQYYEVPEGTSQQFLAEDPVAFGM</sequence>
<protein>
    <submittedName>
        <fullName evidence="1">Uncharacterized protein</fullName>
    </submittedName>
</protein>